<dbReference type="InterPro" id="IPR047960">
    <property type="entry name" value="Transpos_IS1380"/>
</dbReference>
<evidence type="ECO:0000313" key="2">
    <source>
        <dbReference type="EMBL" id="AWD72223.1"/>
    </source>
</evidence>
<sequence>MTDFLIKRLPYDLSSHAGLAFIGQYLKRININALIDPAFPVRSGIANSCILKSYLGLMCLGKNDFDAIENFRGNAFFMRALGLQAVPSSPTLRQRLDTHASDWFDLAAQINQALLSSRIEGRAIDFGALNCGYTPVDLDTFAMDNSNTQKELVGRTYAGVDGYCPLAVYLGRLGYCLELALRPGVQHSARESEYNLERALPLAASLVKGPLLVRADAGFCSVKLMQEICGQGAACGREMAFLIKWNPRKTPVETVAAGKVADAGTVWQTLRPGKRECVWQDMLNLVDVCNPVNPARRVYRLTERTIDKHGNALLLPEYVLEGWTTTLPARFQAQDVIALYCDHATHEQFHAEFKSDMDLERLPSGKFDTNYVVCRLAAVAMNLLRLIGQNTLNEPDAPVRHPAQRRRIKTVLQEMMFKAARMIRHAGRWVLGLGVGDSGFAVFDRHYGQLATA</sequence>
<dbReference type="EMBL" id="MG869620">
    <property type="protein sequence ID" value="AWD72223.1"/>
    <property type="molecule type" value="Genomic_DNA"/>
</dbReference>
<protein>
    <submittedName>
        <fullName evidence="2">Transposase</fullName>
    </submittedName>
</protein>
<dbReference type="InterPro" id="IPR012337">
    <property type="entry name" value="RNaseH-like_sf"/>
</dbReference>
<dbReference type="RefSeq" id="WP_181374842.1">
    <property type="nucleotide sequence ID" value="NZ_MG869620.1"/>
</dbReference>
<dbReference type="SUPFAM" id="SSF53098">
    <property type="entry name" value="Ribonuclease H-like"/>
    <property type="match status" value="1"/>
</dbReference>
<name>A0A2S1FI92_9BURK</name>
<gene>
    <name evidence="2" type="ORF">pH6NP1_p027</name>
</gene>
<proteinExistence type="predicted"/>
<dbReference type="InterPro" id="IPR025668">
    <property type="entry name" value="Tnp_DDE_dom"/>
</dbReference>
<organism evidence="2">
    <name type="scientific">Polaromonas sp. H6N</name>
    <dbReference type="NCBI Taxonomy" id="1840293"/>
    <lineage>
        <taxon>Bacteria</taxon>
        <taxon>Pseudomonadati</taxon>
        <taxon>Pseudomonadota</taxon>
        <taxon>Betaproteobacteria</taxon>
        <taxon>Burkholderiales</taxon>
        <taxon>Comamonadaceae</taxon>
        <taxon>Polaromonas</taxon>
    </lineage>
</organism>
<dbReference type="AlphaFoldDB" id="A0A2S1FI92"/>
<keyword evidence="2" id="KW-0614">Plasmid</keyword>
<geneLocation type="plasmid" evidence="2">
    <name>pH6NP1</name>
</geneLocation>
<accession>A0A2S1FI92</accession>
<dbReference type="Pfam" id="PF13701">
    <property type="entry name" value="DDE_Tnp_1_4"/>
    <property type="match status" value="1"/>
</dbReference>
<dbReference type="NCBIfam" id="NF033539">
    <property type="entry name" value="transpos_IS1380"/>
    <property type="match status" value="1"/>
</dbReference>
<reference evidence="2" key="1">
    <citation type="submission" date="2018-01" db="EMBL/GenBank/DDBJ databases">
        <title>Plasmids of psychrophilic Polaromonas spp. isolated from Arctic and Antarctic glaciers.</title>
        <authorList>
            <person name="Dziewit L."/>
            <person name="Ciok A."/>
        </authorList>
    </citation>
    <scope>NUCLEOTIDE SEQUENCE</scope>
    <source>
        <plasmid evidence="2">pH6NP1</plasmid>
    </source>
</reference>
<feature type="domain" description="Transposase DDE" evidence="1">
    <location>
        <begin position="12"/>
        <end position="227"/>
    </location>
</feature>
<evidence type="ECO:0000259" key="1">
    <source>
        <dbReference type="Pfam" id="PF13701"/>
    </source>
</evidence>